<proteinExistence type="predicted"/>
<evidence type="ECO:0000313" key="3">
    <source>
        <dbReference type="Proteomes" id="UP000605568"/>
    </source>
</evidence>
<accession>A0ABQ3MFC5</accession>
<dbReference type="RefSeq" id="WP_191300020.1">
    <property type="nucleotide sequence ID" value="NZ_BNAR01000006.1"/>
</dbReference>
<gene>
    <name evidence="2" type="ORF">GCM10017774_41930</name>
</gene>
<comment type="caution">
    <text evidence="2">The sequence shown here is derived from an EMBL/GenBank/DDBJ whole genome shotgun (WGS) entry which is preliminary data.</text>
</comment>
<sequence length="71" mass="7464">MVVPLDSPELALANDIEVASHPVLVTNQSAAVAPVQTLAAAIVSTVKHQSRQTGDNNHDAIPAYEPDPDPR</sequence>
<reference evidence="3" key="1">
    <citation type="journal article" date="2019" name="Int. J. Syst. Evol. Microbiol.">
        <title>The Global Catalogue of Microorganisms (GCM) 10K type strain sequencing project: providing services to taxonomists for standard genome sequencing and annotation.</title>
        <authorList>
            <consortium name="The Broad Institute Genomics Platform"/>
            <consortium name="The Broad Institute Genome Sequencing Center for Infectious Disease"/>
            <person name="Wu L."/>
            <person name="Ma J."/>
        </authorList>
    </citation>
    <scope>NUCLEOTIDE SEQUENCE [LARGE SCALE GENOMIC DNA]</scope>
    <source>
        <strain evidence="3">CGMCC 4.7367</strain>
    </source>
</reference>
<evidence type="ECO:0000313" key="2">
    <source>
        <dbReference type="EMBL" id="GHH43786.1"/>
    </source>
</evidence>
<dbReference type="Proteomes" id="UP000605568">
    <property type="component" value="Unassembled WGS sequence"/>
</dbReference>
<keyword evidence="3" id="KW-1185">Reference proteome</keyword>
<name>A0ABQ3MFC5_9PSEU</name>
<evidence type="ECO:0000256" key="1">
    <source>
        <dbReference type="SAM" id="MobiDB-lite"/>
    </source>
</evidence>
<feature type="region of interest" description="Disordered" evidence="1">
    <location>
        <begin position="47"/>
        <end position="71"/>
    </location>
</feature>
<dbReference type="EMBL" id="BNAR01000006">
    <property type="protein sequence ID" value="GHH43786.1"/>
    <property type="molecule type" value="Genomic_DNA"/>
</dbReference>
<organism evidence="2 3">
    <name type="scientific">Lentzea cavernae</name>
    <dbReference type="NCBI Taxonomy" id="2020703"/>
    <lineage>
        <taxon>Bacteria</taxon>
        <taxon>Bacillati</taxon>
        <taxon>Actinomycetota</taxon>
        <taxon>Actinomycetes</taxon>
        <taxon>Pseudonocardiales</taxon>
        <taxon>Pseudonocardiaceae</taxon>
        <taxon>Lentzea</taxon>
    </lineage>
</organism>
<protein>
    <submittedName>
        <fullName evidence="2">Uncharacterized protein</fullName>
    </submittedName>
</protein>